<evidence type="ECO:0000313" key="1">
    <source>
        <dbReference type="EMBL" id="QFR59044.1"/>
    </source>
</evidence>
<organism evidence="1">
    <name type="scientific">Hongshan virus</name>
    <dbReference type="NCBI Taxonomy" id="2656655"/>
    <lineage>
        <taxon>Viruses</taxon>
        <taxon>Riboviria</taxon>
    </lineage>
</organism>
<dbReference type="EMBL" id="MN371238">
    <property type="protein sequence ID" value="QFR59044.1"/>
    <property type="molecule type" value="Genomic_RNA"/>
</dbReference>
<proteinExistence type="predicted"/>
<name>A0A5P8PP06_9VIRU</name>
<sequence length="507" mass="58279">MSRISHKVRDGSQKHPLHEAVKEFINKDLHKDHLEIHAAARDLGKRTPALIKKEVIDFAKRNGNYDKIRGMVVAFLEKEKLAKKNRVLSNVRPPVAGEVYERVVAKKIVDVGSGNGKRLVRYREHFAEVKMVDTVVQEKCEGIPSEWEQVKEFHATESIVTSFNSMTQLDHVTFAQVQECDGVHVVPHVSKLVEDGYSKPVDGEWCETKIGELSFRERDVGVGDFLKLGEYYRGVVTYKARNLDFCVKGECKAEMRFRRDMVRMVRDVHEEQCTPKYDGTFVRLKSKDGRFVMSDRMGHGVWGVVGDKADMFLELEAVDDGYYLLRVLRFNGMRPPHSIGGLRRFVERCKPSVDGIELRVPELMRANNIPADPGKDYDGVVFRVGEVDHVMNYGISLDLRPKTQQELTDFLVAERAAKRVEHIGVGDHSIYSVMVRERDDGVFQCYWKERFDKNIEDKMSSWKSKFKLLTVDRYRLAQETEDEVGMRFYMDPAEGVSSDDDSDLEDE</sequence>
<accession>A0A5P8PP06</accession>
<reference evidence="1" key="1">
    <citation type="journal article" date="2020" name="Virus Evol.">
        <title>A new lineage of segmented RNA viruses infecting animals.</title>
        <authorList>
            <person name="Obbard D.J."/>
            <person name="Shi M."/>
            <person name="Roberts K.E."/>
            <person name="Longdon B."/>
            <person name="Dennis A.B."/>
        </authorList>
    </citation>
    <scope>NUCLEOTIDE SEQUENCE</scope>
    <source>
        <strain evidence="1">InsectZJ56008</strain>
    </source>
</reference>
<protein>
    <submittedName>
        <fullName evidence="1">Uncharacterized protein</fullName>
    </submittedName>
</protein>